<evidence type="ECO:0008006" key="4">
    <source>
        <dbReference type="Google" id="ProtNLM"/>
    </source>
</evidence>
<evidence type="ECO:0000256" key="1">
    <source>
        <dbReference type="SAM" id="SignalP"/>
    </source>
</evidence>
<accession>A0A1Q2KZ89</accession>
<dbReference type="RefSeq" id="WP_077589382.1">
    <property type="nucleotide sequence ID" value="NZ_CP019640.1"/>
</dbReference>
<feature type="signal peptide" evidence="1">
    <location>
        <begin position="1"/>
        <end position="19"/>
    </location>
</feature>
<keyword evidence="3" id="KW-1185">Reference proteome</keyword>
<protein>
    <recommendedName>
        <fullName evidence="4">PepSY domain-containing protein</fullName>
    </recommendedName>
</protein>
<reference evidence="2 3" key="1">
    <citation type="submission" date="2017-02" db="EMBL/GenBank/DDBJ databases">
        <title>The complete genomic sequence of a novel cold adapted crude oil-degrading bacterium Planococcus qaidamina Y42.</title>
        <authorList>
            <person name="Yang R."/>
        </authorList>
    </citation>
    <scope>NUCLEOTIDE SEQUENCE [LARGE SCALE GENOMIC DNA]</scope>
    <source>
        <strain evidence="2 3">Y42</strain>
    </source>
</reference>
<evidence type="ECO:0000313" key="2">
    <source>
        <dbReference type="EMBL" id="AQQ53483.1"/>
    </source>
</evidence>
<feature type="chain" id="PRO_5038785915" description="PepSY domain-containing protein" evidence="1">
    <location>
        <begin position="20"/>
        <end position="128"/>
    </location>
</feature>
<evidence type="ECO:0000313" key="3">
    <source>
        <dbReference type="Proteomes" id="UP000188184"/>
    </source>
</evidence>
<dbReference type="EMBL" id="CP019640">
    <property type="protein sequence ID" value="AQQ53483.1"/>
    <property type="molecule type" value="Genomic_DNA"/>
</dbReference>
<dbReference type="OrthoDB" id="2455934at2"/>
<dbReference type="AlphaFoldDB" id="A0A1Q2KZ89"/>
<keyword evidence="1" id="KW-0732">Signal</keyword>
<dbReference type="KEGG" id="pmar:B0X71_10630"/>
<name>A0A1Q2KZ89_9BACL</name>
<organism evidence="2 3">
    <name type="scientific">Planococcus lenghuensis</name>
    <dbReference type="NCBI Taxonomy" id="2213202"/>
    <lineage>
        <taxon>Bacteria</taxon>
        <taxon>Bacillati</taxon>
        <taxon>Bacillota</taxon>
        <taxon>Bacilli</taxon>
        <taxon>Bacillales</taxon>
        <taxon>Caryophanaceae</taxon>
        <taxon>Planococcus</taxon>
    </lineage>
</organism>
<gene>
    <name evidence="2" type="ORF">B0X71_10630</name>
</gene>
<dbReference type="Proteomes" id="UP000188184">
    <property type="component" value="Chromosome"/>
</dbReference>
<proteinExistence type="predicted"/>
<dbReference type="PROSITE" id="PS51257">
    <property type="entry name" value="PROKAR_LIPOPROTEIN"/>
    <property type="match status" value="1"/>
</dbReference>
<sequence length="128" mass="14176">MNSKLKLFLPLMASLTLVAGCGAEQPIEEMAETTEETAAAADGFQEAREAAWLYVQEEEEWTEALEPKDRQTAEVSEVVASKYDEYTDKNFTGDEVLLVTFEREDIIAAKHVLVDPETNTVVGEMEGA</sequence>